<keyword evidence="3" id="KW-1185">Reference proteome</keyword>
<dbReference type="RefSeq" id="WP_301244666.1">
    <property type="nucleotide sequence ID" value="NZ_JAROCC010000012.1"/>
</dbReference>
<evidence type="ECO:0000259" key="1">
    <source>
        <dbReference type="Pfam" id="PF00085"/>
    </source>
</evidence>
<dbReference type="InterPro" id="IPR036249">
    <property type="entry name" value="Thioredoxin-like_sf"/>
</dbReference>
<evidence type="ECO:0000313" key="3">
    <source>
        <dbReference type="Proteomes" id="UP001175097"/>
    </source>
</evidence>
<organism evidence="2 3">
    <name type="scientific">Sporosarcina highlanderae</name>
    <dbReference type="NCBI Taxonomy" id="3035916"/>
    <lineage>
        <taxon>Bacteria</taxon>
        <taxon>Bacillati</taxon>
        <taxon>Bacillota</taxon>
        <taxon>Bacilli</taxon>
        <taxon>Bacillales</taxon>
        <taxon>Caryophanaceae</taxon>
        <taxon>Sporosarcina</taxon>
    </lineage>
</organism>
<accession>A0ABT8JVH6</accession>
<dbReference type="Proteomes" id="UP001175097">
    <property type="component" value="Unassembled WGS sequence"/>
</dbReference>
<proteinExistence type="predicted"/>
<comment type="caution">
    <text evidence="2">The sequence shown here is derived from an EMBL/GenBank/DDBJ whole genome shotgun (WGS) entry which is preliminary data.</text>
</comment>
<dbReference type="Pfam" id="PF00085">
    <property type="entry name" value="Thioredoxin"/>
    <property type="match status" value="1"/>
</dbReference>
<protein>
    <submittedName>
        <fullName evidence="2">Thioredoxin family protein</fullName>
    </submittedName>
</protein>
<dbReference type="CDD" id="cd02947">
    <property type="entry name" value="TRX_family"/>
    <property type="match status" value="1"/>
</dbReference>
<feature type="domain" description="Thioredoxin" evidence="1">
    <location>
        <begin position="63"/>
        <end position="152"/>
    </location>
</feature>
<gene>
    <name evidence="2" type="ORF">P5G49_13825</name>
</gene>
<name>A0ABT8JVH6_9BACL</name>
<dbReference type="SUPFAM" id="SSF52833">
    <property type="entry name" value="Thioredoxin-like"/>
    <property type="match status" value="1"/>
</dbReference>
<reference evidence="2" key="1">
    <citation type="submission" date="2023-03" db="EMBL/GenBank/DDBJ databases">
        <title>MT1 and MT2 Draft Genomes of Novel Species.</title>
        <authorList>
            <person name="Venkateswaran K."/>
        </authorList>
    </citation>
    <scope>NUCLEOTIDE SEQUENCE</scope>
    <source>
        <strain evidence="2">F6_3S_P_2</strain>
    </source>
</reference>
<evidence type="ECO:0000313" key="2">
    <source>
        <dbReference type="EMBL" id="MDN4608536.1"/>
    </source>
</evidence>
<dbReference type="InterPro" id="IPR013766">
    <property type="entry name" value="Thioredoxin_domain"/>
</dbReference>
<sequence length="162" mass="18556">MKKLFIIGGVIIAIFALIVVLSNQSDKEKLKNNPYGKEDLKKPTIALIGNENYSNIVLPDELYEKVRSGESVTAYFFHPECQYCMAMTPLLMPVAKEEGIHVYQFNMLEFGDQAQPYGIQSWPALIHYKDGKEVKRIVGLPEGNDEDIKETIRTFFDEYDEK</sequence>
<dbReference type="EMBL" id="JAROCC010000012">
    <property type="protein sequence ID" value="MDN4608536.1"/>
    <property type="molecule type" value="Genomic_DNA"/>
</dbReference>
<dbReference type="Gene3D" id="3.40.30.10">
    <property type="entry name" value="Glutaredoxin"/>
    <property type="match status" value="1"/>
</dbReference>